<sequence length="54" mass="5824">MPDDAPVTSAVRFMKAPYPGLVDLDRLDAVFGALSHRTRRAILVTLMAHGGSQT</sequence>
<keyword evidence="2" id="KW-1185">Reference proteome</keyword>
<accession>A0ABQ3Z335</accession>
<comment type="caution">
    <text evidence="1">The sequence shown here is derived from an EMBL/GenBank/DDBJ whole genome shotgun (WGS) entry which is preliminary data.</text>
</comment>
<evidence type="ECO:0000313" key="1">
    <source>
        <dbReference type="EMBL" id="GIE04250.1"/>
    </source>
</evidence>
<gene>
    <name evidence="1" type="ORF">Adu01nite_56000</name>
</gene>
<dbReference type="EMBL" id="BOML01000043">
    <property type="protein sequence ID" value="GIE04250.1"/>
    <property type="molecule type" value="Genomic_DNA"/>
</dbReference>
<proteinExistence type="predicted"/>
<dbReference type="InterPro" id="IPR036390">
    <property type="entry name" value="WH_DNA-bd_sf"/>
</dbReference>
<protein>
    <recommendedName>
        <fullName evidence="3">Transcriptional regulator</fullName>
    </recommendedName>
</protein>
<evidence type="ECO:0008006" key="3">
    <source>
        <dbReference type="Google" id="ProtNLM"/>
    </source>
</evidence>
<reference evidence="1 2" key="1">
    <citation type="submission" date="2021-01" db="EMBL/GenBank/DDBJ databases">
        <title>Whole genome shotgun sequence of Actinoplanes durhamensis NBRC 14914.</title>
        <authorList>
            <person name="Komaki H."/>
            <person name="Tamura T."/>
        </authorList>
    </citation>
    <scope>NUCLEOTIDE SEQUENCE [LARGE SCALE GENOMIC DNA]</scope>
    <source>
        <strain evidence="1 2">NBRC 14914</strain>
    </source>
</reference>
<name>A0ABQ3Z335_9ACTN</name>
<organism evidence="1 2">
    <name type="scientific">Paractinoplanes durhamensis</name>
    <dbReference type="NCBI Taxonomy" id="113563"/>
    <lineage>
        <taxon>Bacteria</taxon>
        <taxon>Bacillati</taxon>
        <taxon>Actinomycetota</taxon>
        <taxon>Actinomycetes</taxon>
        <taxon>Micromonosporales</taxon>
        <taxon>Micromonosporaceae</taxon>
        <taxon>Paractinoplanes</taxon>
    </lineage>
</organism>
<dbReference type="Proteomes" id="UP000637628">
    <property type="component" value="Unassembled WGS sequence"/>
</dbReference>
<evidence type="ECO:0000313" key="2">
    <source>
        <dbReference type="Proteomes" id="UP000637628"/>
    </source>
</evidence>
<dbReference type="SUPFAM" id="SSF46785">
    <property type="entry name" value="Winged helix' DNA-binding domain"/>
    <property type="match status" value="1"/>
</dbReference>